<evidence type="ECO:0000256" key="1">
    <source>
        <dbReference type="ARBA" id="ARBA00006643"/>
    </source>
</evidence>
<organism evidence="3 4">
    <name type="scientific">Mikania micrantha</name>
    <name type="common">bitter vine</name>
    <dbReference type="NCBI Taxonomy" id="192012"/>
    <lineage>
        <taxon>Eukaryota</taxon>
        <taxon>Viridiplantae</taxon>
        <taxon>Streptophyta</taxon>
        <taxon>Embryophyta</taxon>
        <taxon>Tracheophyta</taxon>
        <taxon>Spermatophyta</taxon>
        <taxon>Magnoliopsida</taxon>
        <taxon>eudicotyledons</taxon>
        <taxon>Gunneridae</taxon>
        <taxon>Pentapetalae</taxon>
        <taxon>asterids</taxon>
        <taxon>campanulids</taxon>
        <taxon>Asterales</taxon>
        <taxon>Asteraceae</taxon>
        <taxon>Asteroideae</taxon>
        <taxon>Heliantheae alliance</taxon>
        <taxon>Eupatorieae</taxon>
        <taxon>Mikania</taxon>
    </lineage>
</organism>
<keyword evidence="4" id="KW-1185">Reference proteome</keyword>
<dbReference type="Proteomes" id="UP000326396">
    <property type="component" value="Linkage Group LG19"/>
</dbReference>
<gene>
    <name evidence="3" type="ORF">E3N88_21151</name>
</gene>
<comment type="similarity">
    <text evidence="1">Belongs to the PPR family. PCMP-H subfamily.</text>
</comment>
<dbReference type="EMBL" id="SZYD01000011">
    <property type="protein sequence ID" value="KAD4889078.1"/>
    <property type="molecule type" value="Genomic_DNA"/>
</dbReference>
<feature type="domain" description="DYW" evidence="2">
    <location>
        <begin position="15"/>
        <end position="78"/>
    </location>
</feature>
<dbReference type="GO" id="GO:0008270">
    <property type="term" value="F:zinc ion binding"/>
    <property type="evidence" value="ECO:0007669"/>
    <property type="project" value="InterPro"/>
</dbReference>
<protein>
    <recommendedName>
        <fullName evidence="2">DYW domain-containing protein</fullName>
    </recommendedName>
</protein>
<proteinExistence type="inferred from homology"/>
<sequence length="190" mass="20884">MLMNGKNSYRYIIVRKLAVSYGLLNTTNSTPLHLVQSHRICDDCHLAVKLMTKATGRVIVVRDASRFHRFEDGKCSCVSISCVTFSPNKQPLANIAIHKDVIDNQESAHIIIQPEDVLWVTVGMVSAEPSEGDWVGVFSSAKFKGPTFTPSAPHLANCNPRSAPPSRCTPVYRFEVPPPCGPSAPSQHTR</sequence>
<name>A0A5N6NLU4_9ASTR</name>
<evidence type="ECO:0000313" key="4">
    <source>
        <dbReference type="Proteomes" id="UP000326396"/>
    </source>
</evidence>
<dbReference type="AlphaFoldDB" id="A0A5N6NLU4"/>
<evidence type="ECO:0000259" key="2">
    <source>
        <dbReference type="Pfam" id="PF14432"/>
    </source>
</evidence>
<comment type="caution">
    <text evidence="3">The sequence shown here is derived from an EMBL/GenBank/DDBJ whole genome shotgun (WGS) entry which is preliminary data.</text>
</comment>
<dbReference type="OrthoDB" id="45007at2759"/>
<reference evidence="3 4" key="1">
    <citation type="submission" date="2019-05" db="EMBL/GenBank/DDBJ databases">
        <title>Mikania micrantha, genome provides insights into the molecular mechanism of rapid growth.</title>
        <authorList>
            <person name="Liu B."/>
        </authorList>
    </citation>
    <scope>NUCLEOTIDE SEQUENCE [LARGE SCALE GENOMIC DNA]</scope>
    <source>
        <strain evidence="3">NLD-2019</strain>
        <tissue evidence="3">Leaf</tissue>
    </source>
</reference>
<evidence type="ECO:0000313" key="3">
    <source>
        <dbReference type="EMBL" id="KAD4889078.1"/>
    </source>
</evidence>
<accession>A0A5N6NLU4</accession>
<dbReference type="InterPro" id="IPR032867">
    <property type="entry name" value="DYW_dom"/>
</dbReference>
<dbReference type="Pfam" id="PF14432">
    <property type="entry name" value="DYW_deaminase"/>
    <property type="match status" value="1"/>
</dbReference>